<evidence type="ECO:0000256" key="7">
    <source>
        <dbReference type="ARBA" id="ARBA00022801"/>
    </source>
</evidence>
<evidence type="ECO:0000256" key="2">
    <source>
        <dbReference type="ARBA" id="ARBA00007739"/>
    </source>
</evidence>
<dbReference type="Gene3D" id="1.10.3810.10">
    <property type="entry name" value="Biosynthetic peptidoglycan transglycosylase-like"/>
    <property type="match status" value="1"/>
</dbReference>
<dbReference type="AlphaFoldDB" id="A0A2W5YC49"/>
<dbReference type="Gene3D" id="3.40.710.10">
    <property type="entry name" value="DD-peptidase/beta-lactamase superfamily"/>
    <property type="match status" value="1"/>
</dbReference>
<keyword evidence="3" id="KW-0121">Carboxypeptidase</keyword>
<evidence type="ECO:0000256" key="4">
    <source>
        <dbReference type="ARBA" id="ARBA00022670"/>
    </source>
</evidence>
<evidence type="ECO:0000256" key="11">
    <source>
        <dbReference type="ARBA" id="ARBA00023316"/>
    </source>
</evidence>
<comment type="similarity">
    <text evidence="1">In the C-terminal section; belongs to the transpeptidase family.</text>
</comment>
<keyword evidence="11" id="KW-0961">Cell wall biogenesis/degradation</keyword>
<evidence type="ECO:0000259" key="15">
    <source>
        <dbReference type="Pfam" id="PF00905"/>
    </source>
</evidence>
<keyword evidence="8" id="KW-0133">Cell shape</keyword>
<keyword evidence="9" id="KW-0573">Peptidoglycan synthesis</keyword>
<comment type="catalytic activity">
    <reaction evidence="13">
        <text>[GlcNAc-(1-&gt;4)-Mur2Ac(oyl-L-Ala-gamma-D-Glu-L-Lys-D-Ala-D-Ala)](n)-di-trans,octa-cis-undecaprenyl diphosphate + beta-D-GlcNAc-(1-&gt;4)-Mur2Ac(oyl-L-Ala-gamma-D-Glu-L-Lys-D-Ala-D-Ala)-di-trans,octa-cis-undecaprenyl diphosphate = [GlcNAc-(1-&gt;4)-Mur2Ac(oyl-L-Ala-gamma-D-Glu-L-Lys-D-Ala-D-Ala)](n+1)-di-trans,octa-cis-undecaprenyl diphosphate + di-trans,octa-cis-undecaprenyl diphosphate + H(+)</text>
        <dbReference type="Rhea" id="RHEA:23708"/>
        <dbReference type="Rhea" id="RHEA-COMP:9602"/>
        <dbReference type="Rhea" id="RHEA-COMP:9603"/>
        <dbReference type="ChEBI" id="CHEBI:15378"/>
        <dbReference type="ChEBI" id="CHEBI:58405"/>
        <dbReference type="ChEBI" id="CHEBI:60033"/>
        <dbReference type="ChEBI" id="CHEBI:78435"/>
        <dbReference type="EC" id="2.4.99.28"/>
    </reaction>
</comment>
<evidence type="ECO:0000256" key="12">
    <source>
        <dbReference type="ARBA" id="ARBA00034000"/>
    </source>
</evidence>
<dbReference type="GO" id="GO:0006508">
    <property type="term" value="P:proteolysis"/>
    <property type="evidence" value="ECO:0007669"/>
    <property type="project" value="UniProtKB-KW"/>
</dbReference>
<dbReference type="InterPro" id="IPR023346">
    <property type="entry name" value="Lysozyme-like_dom_sf"/>
</dbReference>
<dbReference type="GO" id="GO:0008658">
    <property type="term" value="F:penicillin binding"/>
    <property type="evidence" value="ECO:0007669"/>
    <property type="project" value="InterPro"/>
</dbReference>
<dbReference type="InterPro" id="IPR012338">
    <property type="entry name" value="Beta-lactam/transpept-like"/>
</dbReference>
<dbReference type="Pfam" id="PF00912">
    <property type="entry name" value="Transgly"/>
    <property type="match status" value="1"/>
</dbReference>
<gene>
    <name evidence="17" type="ORF">DNL40_15450</name>
</gene>
<evidence type="ECO:0000256" key="8">
    <source>
        <dbReference type="ARBA" id="ARBA00022960"/>
    </source>
</evidence>
<dbReference type="GO" id="GO:0030288">
    <property type="term" value="C:outer membrane-bounded periplasmic space"/>
    <property type="evidence" value="ECO:0007669"/>
    <property type="project" value="TreeGrafter"/>
</dbReference>
<evidence type="ECO:0000256" key="3">
    <source>
        <dbReference type="ARBA" id="ARBA00022645"/>
    </source>
</evidence>
<protein>
    <submittedName>
        <fullName evidence="17">Penicillin-binding protein</fullName>
    </submittedName>
</protein>
<feature type="region of interest" description="Disordered" evidence="14">
    <location>
        <begin position="715"/>
        <end position="777"/>
    </location>
</feature>
<evidence type="ECO:0000256" key="5">
    <source>
        <dbReference type="ARBA" id="ARBA00022676"/>
    </source>
</evidence>
<name>A0A2W5YC49_9MICO</name>
<evidence type="ECO:0000256" key="9">
    <source>
        <dbReference type="ARBA" id="ARBA00022984"/>
    </source>
</evidence>
<dbReference type="PANTHER" id="PTHR32282:SF33">
    <property type="entry name" value="PEPTIDOGLYCAN GLYCOSYLTRANSFERASE"/>
    <property type="match status" value="1"/>
</dbReference>
<evidence type="ECO:0000256" key="13">
    <source>
        <dbReference type="ARBA" id="ARBA00049902"/>
    </source>
</evidence>
<dbReference type="GO" id="GO:0009252">
    <property type="term" value="P:peptidoglycan biosynthetic process"/>
    <property type="evidence" value="ECO:0007669"/>
    <property type="project" value="UniProtKB-KW"/>
</dbReference>
<keyword evidence="10" id="KW-0511">Multifunctional enzyme</keyword>
<evidence type="ECO:0000256" key="14">
    <source>
        <dbReference type="SAM" id="MobiDB-lite"/>
    </source>
</evidence>
<dbReference type="FunFam" id="1.10.3810.10:FF:000001">
    <property type="entry name" value="Penicillin-binding protein 1A"/>
    <property type="match status" value="1"/>
</dbReference>
<comment type="similarity">
    <text evidence="2">In the N-terminal section; belongs to the glycosyltransferase 51 family.</text>
</comment>
<dbReference type="SUPFAM" id="SSF53955">
    <property type="entry name" value="Lysozyme-like"/>
    <property type="match status" value="1"/>
</dbReference>
<dbReference type="Pfam" id="PF00905">
    <property type="entry name" value="Transpeptidase"/>
    <property type="match status" value="1"/>
</dbReference>
<dbReference type="InterPro" id="IPR050396">
    <property type="entry name" value="Glycosyltr_51/Transpeptidase"/>
</dbReference>
<reference evidence="17 18" key="1">
    <citation type="submission" date="2018-06" db="EMBL/GenBank/DDBJ databases">
        <title>Whole genome sequencing of a novel hydrocarbon degrading bacterial strain, PW21 isolated from oil contaminated produced water sample.</title>
        <authorList>
            <person name="Nagkirti P."/>
            <person name="Shaikh A."/>
            <person name="Gowdaman V."/>
            <person name="Engineer A.E."/>
            <person name="Dagar S."/>
            <person name="Dhakephalkar P.K."/>
        </authorList>
    </citation>
    <scope>NUCLEOTIDE SEQUENCE [LARGE SCALE GENOMIC DNA]</scope>
    <source>
        <strain evidence="17 18">PW21</strain>
    </source>
</reference>
<evidence type="ECO:0000313" key="18">
    <source>
        <dbReference type="Proteomes" id="UP000248783"/>
    </source>
</evidence>
<sequence>MASRRTASPHEPRRITRTMPATQLVALLLAFVLAAGTGGILAAGLVIPVALGANAATDSTIELFEEVPDELQPGPLSQASFVYAADGTQLATFYAQNRIVVPLDQVSDAMKHAVIAIEDERFYEHGGIDPRGITRAFANNLAGQSTQGASTLTQQYVKNVLIDQAEQEGDPFGILEAREDSVERKLREAKLAIALEKEMSKDEILQGYLNVAQFGITTYGVETASRYYFNKSAADLTPVEAATIAGVTKAPSLFDPTANPEQAEARRNIVLNKMYGLGYITADEYNEARTTPLADTLHITPVPVGCQAAGGSAFFCDYVIKEIMGSPEFGETTAERRALLYRGGLQITTTLDLGKQIAAEEEITGRVPAENSADLEAAIVSVEPGTGKILAMAQNEPYDPTSNPAPGTTSVNYSADFARGGSRGFQPGSTFKPFVLAEWLKAGHTLNETVNATKVTRTNRDFTNSCGGVNIAPWSPANTEGSIGGRMPVLRATYLSINTAYVDMASKLDLCNIGRTAWDMGFRPTQTNTGRPVHDATFEDMYITPSMVIGTLETSPLQLAAASATLASNGTYCEPVAITKVVKPDGEELPVPSANCNPNALPPNVAATVTHAMESVITEGTARGRGLDGGRPAAGKTGTNQLSAQTWFMGFTPQLATTVWVGEASGNTSHLNIWFEGRHYRPLYGSHVAAPTWQAYMNRALAGAPVIPFPGPDPALVGAAPRPTNTAPPASGGDGGQPQPQGPEQPAAPEQPAPPAQQDLQEQIQEFFNDGGEGAGN</sequence>
<keyword evidence="6" id="KW-0808">Transferase</keyword>
<comment type="caution">
    <text evidence="17">The sequence shown here is derived from an EMBL/GenBank/DDBJ whole genome shotgun (WGS) entry which is preliminary data.</text>
</comment>
<feature type="domain" description="Penicillin-binding protein transpeptidase" evidence="15">
    <location>
        <begin position="378"/>
        <end position="660"/>
    </location>
</feature>
<proteinExistence type="inferred from homology"/>
<keyword evidence="18" id="KW-1185">Reference proteome</keyword>
<dbReference type="GO" id="GO:0071555">
    <property type="term" value="P:cell wall organization"/>
    <property type="evidence" value="ECO:0007669"/>
    <property type="project" value="UniProtKB-KW"/>
</dbReference>
<keyword evidence="5" id="KW-0328">Glycosyltransferase</keyword>
<dbReference type="GO" id="GO:0008955">
    <property type="term" value="F:peptidoglycan glycosyltransferase activity"/>
    <property type="evidence" value="ECO:0007669"/>
    <property type="project" value="UniProtKB-EC"/>
</dbReference>
<keyword evidence="4" id="KW-0645">Protease</keyword>
<dbReference type="Proteomes" id="UP000248783">
    <property type="component" value="Unassembled WGS sequence"/>
</dbReference>
<evidence type="ECO:0000256" key="10">
    <source>
        <dbReference type="ARBA" id="ARBA00023268"/>
    </source>
</evidence>
<dbReference type="EMBL" id="QKWH01000018">
    <property type="protein sequence ID" value="PZR51661.1"/>
    <property type="molecule type" value="Genomic_DNA"/>
</dbReference>
<dbReference type="PANTHER" id="PTHR32282">
    <property type="entry name" value="BINDING PROTEIN TRANSPEPTIDASE, PUTATIVE-RELATED"/>
    <property type="match status" value="1"/>
</dbReference>
<dbReference type="InterPro" id="IPR036950">
    <property type="entry name" value="PBP_transglycosylase"/>
</dbReference>
<feature type="compositionally biased region" description="Low complexity" evidence="14">
    <location>
        <begin position="719"/>
        <end position="748"/>
    </location>
</feature>
<accession>A0A2W5YC49</accession>
<feature type="domain" description="Glycosyl transferase family 51" evidence="16">
    <location>
        <begin position="87"/>
        <end position="274"/>
    </location>
</feature>
<dbReference type="RefSeq" id="WP_111252156.1">
    <property type="nucleotide sequence ID" value="NZ_QKWH01000018.1"/>
</dbReference>
<evidence type="ECO:0000313" key="17">
    <source>
        <dbReference type="EMBL" id="PZR51661.1"/>
    </source>
</evidence>
<keyword evidence="7" id="KW-0378">Hydrolase</keyword>
<evidence type="ECO:0000256" key="6">
    <source>
        <dbReference type="ARBA" id="ARBA00022679"/>
    </source>
</evidence>
<evidence type="ECO:0000259" key="16">
    <source>
        <dbReference type="Pfam" id="PF00912"/>
    </source>
</evidence>
<comment type="catalytic activity">
    <reaction evidence="12">
        <text>Preferential cleavage: (Ac)2-L-Lys-D-Ala-|-D-Ala. Also transpeptidation of peptidyl-alanyl moieties that are N-acyl substituents of D-alanine.</text>
        <dbReference type="EC" id="3.4.16.4"/>
    </reaction>
</comment>
<dbReference type="InterPro" id="IPR001460">
    <property type="entry name" value="PCN-bd_Tpept"/>
</dbReference>
<organism evidence="17 18">
    <name type="scientific">Xylanimonas oleitrophica</name>
    <dbReference type="NCBI Taxonomy" id="2607479"/>
    <lineage>
        <taxon>Bacteria</taxon>
        <taxon>Bacillati</taxon>
        <taxon>Actinomycetota</taxon>
        <taxon>Actinomycetes</taxon>
        <taxon>Micrococcales</taxon>
        <taxon>Promicromonosporaceae</taxon>
        <taxon>Xylanimonas</taxon>
    </lineage>
</organism>
<dbReference type="InterPro" id="IPR001264">
    <property type="entry name" value="Glyco_trans_51"/>
</dbReference>
<dbReference type="GO" id="GO:0008360">
    <property type="term" value="P:regulation of cell shape"/>
    <property type="evidence" value="ECO:0007669"/>
    <property type="project" value="UniProtKB-KW"/>
</dbReference>
<dbReference type="SUPFAM" id="SSF56601">
    <property type="entry name" value="beta-lactamase/transpeptidase-like"/>
    <property type="match status" value="1"/>
</dbReference>
<dbReference type="GO" id="GO:0009002">
    <property type="term" value="F:serine-type D-Ala-D-Ala carboxypeptidase activity"/>
    <property type="evidence" value="ECO:0007669"/>
    <property type="project" value="UniProtKB-EC"/>
</dbReference>
<evidence type="ECO:0000256" key="1">
    <source>
        <dbReference type="ARBA" id="ARBA00007090"/>
    </source>
</evidence>